<gene>
    <name evidence="2" type="ORF">KIPB_013903</name>
</gene>
<sequence length="91" mass="9532">MPSEGAGSGNEGDPRDIAASAPISRLGTSSDADPPFWEQGQESGDLVKDLIANGAIIRRSRSDFSLHLNIAPSDLQIPQSSQAALSTLSRQ</sequence>
<evidence type="ECO:0000313" key="3">
    <source>
        <dbReference type="Proteomes" id="UP000265618"/>
    </source>
</evidence>
<protein>
    <submittedName>
        <fullName evidence="2">Uncharacterized protein</fullName>
    </submittedName>
</protein>
<dbReference type="Proteomes" id="UP000265618">
    <property type="component" value="Unassembled WGS sequence"/>
</dbReference>
<name>A0A9K3D8G7_9EUKA</name>
<evidence type="ECO:0000256" key="1">
    <source>
        <dbReference type="SAM" id="MobiDB-lite"/>
    </source>
</evidence>
<reference evidence="2 3" key="1">
    <citation type="journal article" date="2018" name="PLoS ONE">
        <title>The draft genome of Kipferlia bialata reveals reductive genome evolution in fornicate parasites.</title>
        <authorList>
            <person name="Tanifuji G."/>
            <person name="Takabayashi S."/>
            <person name="Kume K."/>
            <person name="Takagi M."/>
            <person name="Nakayama T."/>
            <person name="Kamikawa R."/>
            <person name="Inagaki Y."/>
            <person name="Hashimoto T."/>
        </authorList>
    </citation>
    <scope>NUCLEOTIDE SEQUENCE [LARGE SCALE GENOMIC DNA]</scope>
    <source>
        <strain evidence="2">NY0173</strain>
    </source>
</reference>
<keyword evidence="3" id="KW-1185">Reference proteome</keyword>
<dbReference type="EMBL" id="BDIP01006854">
    <property type="protein sequence ID" value="GIQ90909.1"/>
    <property type="molecule type" value="Genomic_DNA"/>
</dbReference>
<evidence type="ECO:0000313" key="2">
    <source>
        <dbReference type="EMBL" id="GIQ90909.1"/>
    </source>
</evidence>
<proteinExistence type="predicted"/>
<feature type="region of interest" description="Disordered" evidence="1">
    <location>
        <begin position="1"/>
        <end position="42"/>
    </location>
</feature>
<feature type="compositionally biased region" description="Gly residues" evidence="1">
    <location>
        <begin position="1"/>
        <end position="10"/>
    </location>
</feature>
<organism evidence="2 3">
    <name type="scientific">Kipferlia bialata</name>
    <dbReference type="NCBI Taxonomy" id="797122"/>
    <lineage>
        <taxon>Eukaryota</taxon>
        <taxon>Metamonada</taxon>
        <taxon>Carpediemonas-like organisms</taxon>
        <taxon>Kipferlia</taxon>
    </lineage>
</organism>
<feature type="non-terminal residue" evidence="2">
    <location>
        <position position="91"/>
    </location>
</feature>
<comment type="caution">
    <text evidence="2">The sequence shown here is derived from an EMBL/GenBank/DDBJ whole genome shotgun (WGS) entry which is preliminary data.</text>
</comment>
<accession>A0A9K3D8G7</accession>
<dbReference type="AlphaFoldDB" id="A0A9K3D8G7"/>